<dbReference type="PROSITE" id="PS00571">
    <property type="entry name" value="AMIDASES"/>
    <property type="match status" value="1"/>
</dbReference>
<organism evidence="3 4">
    <name type="scientific">Marimonas arenosa</name>
    <dbReference type="NCBI Taxonomy" id="1795305"/>
    <lineage>
        <taxon>Bacteria</taxon>
        <taxon>Pseudomonadati</taxon>
        <taxon>Pseudomonadota</taxon>
        <taxon>Alphaproteobacteria</taxon>
        <taxon>Rhodobacterales</taxon>
        <taxon>Paracoccaceae</taxon>
        <taxon>Marimonas</taxon>
    </lineage>
</organism>
<comment type="similarity">
    <text evidence="1">Belongs to the amidase family.</text>
</comment>
<comment type="caution">
    <text evidence="3">The sequence shown here is derived from an EMBL/GenBank/DDBJ whole genome shotgun (WGS) entry which is preliminary data.</text>
</comment>
<evidence type="ECO:0000256" key="1">
    <source>
        <dbReference type="ARBA" id="ARBA00009199"/>
    </source>
</evidence>
<keyword evidence="4" id="KW-1185">Reference proteome</keyword>
<gene>
    <name evidence="3" type="ORF">NO357_01550</name>
</gene>
<dbReference type="EMBL" id="JANHAX010000001">
    <property type="protein sequence ID" value="MDQ2088585.1"/>
    <property type="molecule type" value="Genomic_DNA"/>
</dbReference>
<dbReference type="InterPro" id="IPR000120">
    <property type="entry name" value="Amidase"/>
</dbReference>
<dbReference type="PANTHER" id="PTHR11895">
    <property type="entry name" value="TRANSAMIDASE"/>
    <property type="match status" value="1"/>
</dbReference>
<dbReference type="Gene3D" id="3.90.1300.10">
    <property type="entry name" value="Amidase signature (AS) domain"/>
    <property type="match status" value="1"/>
</dbReference>
<dbReference type="InterPro" id="IPR023631">
    <property type="entry name" value="Amidase_dom"/>
</dbReference>
<name>A0AAE3WBD9_9RHOB</name>
<sequence>MSVSEIYAQNDAIGLAGLVDSGEVSASGLLDAALARVAAWNPKLNAVVHIQEDVARAKIAEGLPKGPFAGVPFLIKDLGCEAVDFPTNNGSRLCAGMRWSYDSTLFTRMQVTGLNTFGRTTSPEFGIGPVTEAGVYGAPTRNPWNLNHTSGGSSGGSGAAVAAGIVPAAHGSDGGGSVRIPASSCGLVGFKPTRARLPCGPGSGEGWGGMAIDGFLTRSLRDTAVLLDATAGPELGAPYAAPVMEESFAQAMAHDPGQLRIRYTTTSYTGTPLHPDCVEGVEQAAKLMEDLGHVVDPWSPEETLDVPAMMQAWTKIVACGTAGRVAKILGDTRLTEDMVDGVTFGAVEYAKGVSGADYLAALGEIHAFGRRMAHAFDDCDILLSPTLAQPPCEIGYLKPDNADFLDYRNGPGGVFDYSPFTAIFNASGQPAVSLPLHWSAEGLPVGIHFAAPFGLDAELMSLCGQIERAAPWHEKQMEVIRRGA</sequence>
<evidence type="ECO:0000259" key="2">
    <source>
        <dbReference type="Pfam" id="PF01425"/>
    </source>
</evidence>
<dbReference type="RefSeq" id="WP_306733849.1">
    <property type="nucleotide sequence ID" value="NZ_JANHAX010000001.1"/>
</dbReference>
<feature type="domain" description="Amidase" evidence="2">
    <location>
        <begin position="29"/>
        <end position="459"/>
    </location>
</feature>
<dbReference type="AlphaFoldDB" id="A0AAE3WBD9"/>
<dbReference type="SUPFAM" id="SSF75304">
    <property type="entry name" value="Amidase signature (AS) enzymes"/>
    <property type="match status" value="1"/>
</dbReference>
<dbReference type="PANTHER" id="PTHR11895:SF7">
    <property type="entry name" value="GLUTAMYL-TRNA(GLN) AMIDOTRANSFERASE SUBUNIT A, MITOCHONDRIAL"/>
    <property type="match status" value="1"/>
</dbReference>
<proteinExistence type="inferred from homology"/>
<dbReference type="InterPro" id="IPR036928">
    <property type="entry name" value="AS_sf"/>
</dbReference>
<evidence type="ECO:0000313" key="4">
    <source>
        <dbReference type="Proteomes" id="UP001226762"/>
    </source>
</evidence>
<reference evidence="3" key="1">
    <citation type="submission" date="2022-07" db="EMBL/GenBank/DDBJ databases">
        <authorList>
            <person name="Otstavnykh N."/>
            <person name="Isaeva M."/>
            <person name="Bystritskaya E."/>
        </authorList>
    </citation>
    <scope>NUCLEOTIDE SEQUENCE</scope>
    <source>
        <strain evidence="3">KCTC 52189</strain>
    </source>
</reference>
<reference evidence="3" key="2">
    <citation type="submission" date="2023-02" db="EMBL/GenBank/DDBJ databases">
        <title>'Rhodoalgimonas zhirmunskyi' gen. nov., isolated from a red alga.</title>
        <authorList>
            <person name="Nedashkovskaya O.I."/>
            <person name="Otstavnykh N.Y."/>
            <person name="Bystritskaya E.P."/>
            <person name="Balabanova L.A."/>
            <person name="Isaeva M.P."/>
        </authorList>
    </citation>
    <scope>NUCLEOTIDE SEQUENCE</scope>
    <source>
        <strain evidence="3">KCTC 52189</strain>
    </source>
</reference>
<evidence type="ECO:0000313" key="3">
    <source>
        <dbReference type="EMBL" id="MDQ2088585.1"/>
    </source>
</evidence>
<protein>
    <submittedName>
        <fullName evidence="3">Amidase family protein</fullName>
    </submittedName>
</protein>
<dbReference type="Proteomes" id="UP001226762">
    <property type="component" value="Unassembled WGS sequence"/>
</dbReference>
<dbReference type="InterPro" id="IPR020556">
    <property type="entry name" value="Amidase_CS"/>
</dbReference>
<dbReference type="Pfam" id="PF01425">
    <property type="entry name" value="Amidase"/>
    <property type="match status" value="1"/>
</dbReference>
<accession>A0AAE3WBD9</accession>
<dbReference type="GO" id="GO:0003824">
    <property type="term" value="F:catalytic activity"/>
    <property type="evidence" value="ECO:0007669"/>
    <property type="project" value="InterPro"/>
</dbReference>